<feature type="transmembrane region" description="Helical" evidence="8">
    <location>
        <begin position="148"/>
        <end position="168"/>
    </location>
</feature>
<dbReference type="InterPro" id="IPR004761">
    <property type="entry name" value="Spore_GerAB"/>
</dbReference>
<evidence type="ECO:0000256" key="2">
    <source>
        <dbReference type="ARBA" id="ARBA00007998"/>
    </source>
</evidence>
<evidence type="ECO:0000256" key="5">
    <source>
        <dbReference type="ARBA" id="ARBA00022692"/>
    </source>
</evidence>
<dbReference type="GO" id="GO:0009847">
    <property type="term" value="P:spore germination"/>
    <property type="evidence" value="ECO:0007669"/>
    <property type="project" value="InterPro"/>
</dbReference>
<keyword evidence="3" id="KW-0813">Transport</keyword>
<evidence type="ECO:0000256" key="7">
    <source>
        <dbReference type="ARBA" id="ARBA00023136"/>
    </source>
</evidence>
<dbReference type="AlphaFoldDB" id="A0A1Q8R0D4"/>
<gene>
    <name evidence="9" type="ORF">DSOL_0816</name>
</gene>
<dbReference type="STRING" id="1888891.DSOL_0816"/>
<keyword evidence="4" id="KW-0309">Germination</keyword>
<name>A0A1Q8R0D4_9FIRM</name>
<feature type="transmembrane region" description="Helical" evidence="8">
    <location>
        <begin position="273"/>
        <end position="294"/>
    </location>
</feature>
<dbReference type="NCBIfam" id="TIGR00912">
    <property type="entry name" value="2A0309"/>
    <property type="match status" value="1"/>
</dbReference>
<proteinExistence type="inferred from homology"/>
<keyword evidence="7 8" id="KW-0472">Membrane</keyword>
<keyword evidence="6 8" id="KW-1133">Transmembrane helix</keyword>
<dbReference type="RefSeq" id="WP_075363621.1">
    <property type="nucleotide sequence ID" value="NZ_MLBF01000004.1"/>
</dbReference>
<feature type="transmembrane region" description="Helical" evidence="8">
    <location>
        <begin position="109"/>
        <end position="136"/>
    </location>
</feature>
<dbReference type="PANTHER" id="PTHR34975">
    <property type="entry name" value="SPORE GERMINATION PROTEIN A2"/>
    <property type="match status" value="1"/>
</dbReference>
<comment type="caution">
    <text evidence="9">The sequence shown here is derived from an EMBL/GenBank/DDBJ whole genome shotgun (WGS) entry which is preliminary data.</text>
</comment>
<dbReference type="Proteomes" id="UP000186102">
    <property type="component" value="Unassembled WGS sequence"/>
</dbReference>
<feature type="transmembrane region" description="Helical" evidence="8">
    <location>
        <begin position="306"/>
        <end position="324"/>
    </location>
</feature>
<feature type="transmembrane region" description="Helical" evidence="8">
    <location>
        <begin position="188"/>
        <end position="208"/>
    </location>
</feature>
<feature type="transmembrane region" description="Helical" evidence="8">
    <location>
        <begin position="220"/>
        <end position="253"/>
    </location>
</feature>
<evidence type="ECO:0000256" key="3">
    <source>
        <dbReference type="ARBA" id="ARBA00022448"/>
    </source>
</evidence>
<feature type="transmembrane region" description="Helical" evidence="8">
    <location>
        <begin position="40"/>
        <end position="62"/>
    </location>
</feature>
<evidence type="ECO:0000313" key="9">
    <source>
        <dbReference type="EMBL" id="OLN33089.1"/>
    </source>
</evidence>
<comment type="subcellular location">
    <subcellularLocation>
        <location evidence="1">Membrane</location>
        <topology evidence="1">Multi-pass membrane protein</topology>
    </subcellularLocation>
</comment>
<protein>
    <submittedName>
        <fullName evidence="9">Spore germination protein GerKB</fullName>
    </submittedName>
</protein>
<evidence type="ECO:0000256" key="1">
    <source>
        <dbReference type="ARBA" id="ARBA00004141"/>
    </source>
</evidence>
<evidence type="ECO:0000256" key="6">
    <source>
        <dbReference type="ARBA" id="ARBA00022989"/>
    </source>
</evidence>
<keyword evidence="5 8" id="KW-0812">Transmembrane</keyword>
<evidence type="ECO:0000256" key="4">
    <source>
        <dbReference type="ARBA" id="ARBA00022544"/>
    </source>
</evidence>
<evidence type="ECO:0000313" key="10">
    <source>
        <dbReference type="Proteomes" id="UP000186102"/>
    </source>
</evidence>
<accession>A0A1Q8R0D4</accession>
<organism evidence="9 10">
    <name type="scientific">Desulfosporosinus metallidurans</name>
    <dbReference type="NCBI Taxonomy" id="1888891"/>
    <lineage>
        <taxon>Bacteria</taxon>
        <taxon>Bacillati</taxon>
        <taxon>Bacillota</taxon>
        <taxon>Clostridia</taxon>
        <taxon>Eubacteriales</taxon>
        <taxon>Desulfitobacteriaceae</taxon>
        <taxon>Desulfosporosinus</taxon>
    </lineage>
</organism>
<keyword evidence="10" id="KW-1185">Reference proteome</keyword>
<reference evidence="9 10" key="1">
    <citation type="submission" date="2016-09" db="EMBL/GenBank/DDBJ databases">
        <title>Complete genome of Desulfosporosinus sp. OL.</title>
        <authorList>
            <person name="Mardanov A."/>
            <person name="Beletsky A."/>
            <person name="Panova A."/>
            <person name="Karnachuk O."/>
            <person name="Ravin N."/>
        </authorList>
    </citation>
    <scope>NUCLEOTIDE SEQUENCE [LARGE SCALE GENOMIC DNA]</scope>
    <source>
        <strain evidence="9 10">OL</strain>
    </source>
</reference>
<comment type="similarity">
    <text evidence="2">Belongs to the amino acid-polyamine-organocation (APC) superfamily. Spore germination protein (SGP) (TC 2.A.3.9) family.</text>
</comment>
<feature type="transmembrane region" description="Helical" evidence="8">
    <location>
        <begin position="82"/>
        <end position="103"/>
    </location>
</feature>
<dbReference type="PANTHER" id="PTHR34975:SF2">
    <property type="entry name" value="SPORE GERMINATION PROTEIN A2"/>
    <property type="match status" value="1"/>
</dbReference>
<sequence>MEKNAKISGTQVSMLMFVFVSSTIIIYVPGFTAKEAKESAWLAASILPFTFGFITLWVIYKLGSYFPKLTIFQYCEVIMGEFLGKCFGIIYIIFLLVMDVLVLREFSDFLVITTLPLTPRIWLLASIVAVATYGAYKGLEVIVRAVQFILGIYLLGFLLSVLFALTNFEAGRLLPIMEEGLLPIIRGSMAPSSWYGEICLLAMLFPFVNKPVELKRKGFIALFAITLFVTVDVAVTIGVLGSGLTSALAQPFWVVTRSIEIGEVVQRLESFLLVFWISGIIIKATLLSYLICLGLTQVFGWKRLKVVLGISAISELFIAEVLLGNASQVSVILSSYWPPFAMVFELVIPTFLLGIFKVRKKHLGG</sequence>
<dbReference type="EMBL" id="MLBF01000004">
    <property type="protein sequence ID" value="OLN33089.1"/>
    <property type="molecule type" value="Genomic_DNA"/>
</dbReference>
<evidence type="ECO:0000256" key="8">
    <source>
        <dbReference type="SAM" id="Phobius"/>
    </source>
</evidence>
<feature type="transmembrane region" description="Helical" evidence="8">
    <location>
        <begin position="336"/>
        <end position="356"/>
    </location>
</feature>
<feature type="transmembrane region" description="Helical" evidence="8">
    <location>
        <begin position="12"/>
        <end position="28"/>
    </location>
</feature>
<dbReference type="Pfam" id="PF03845">
    <property type="entry name" value="Spore_permease"/>
    <property type="match status" value="1"/>
</dbReference>
<dbReference type="OrthoDB" id="1675410at2"/>
<dbReference type="GO" id="GO:0016020">
    <property type="term" value="C:membrane"/>
    <property type="evidence" value="ECO:0007669"/>
    <property type="project" value="UniProtKB-SubCell"/>
</dbReference>